<proteinExistence type="inferred from homology"/>
<dbReference type="InterPro" id="IPR050700">
    <property type="entry name" value="YIM1/Zinc_Alcohol_DH_Fams"/>
</dbReference>
<dbReference type="SUPFAM" id="SSF50129">
    <property type="entry name" value="GroES-like"/>
    <property type="match status" value="1"/>
</dbReference>
<feature type="region of interest" description="Disordered" evidence="6">
    <location>
        <begin position="1"/>
        <end position="34"/>
    </location>
</feature>
<dbReference type="GO" id="GO:0016491">
    <property type="term" value="F:oxidoreductase activity"/>
    <property type="evidence" value="ECO:0007669"/>
    <property type="project" value="UniProtKB-KW"/>
</dbReference>
<keyword evidence="4" id="KW-0560">Oxidoreductase</keyword>
<dbReference type="FunFam" id="3.40.50.720:FF:000147">
    <property type="entry name" value="Reticulon-4-interacting protein 1 homolog, mitochondrial"/>
    <property type="match status" value="1"/>
</dbReference>
<evidence type="ECO:0000313" key="8">
    <source>
        <dbReference type="EMBL" id="USP73362.1"/>
    </source>
</evidence>
<evidence type="ECO:0000256" key="5">
    <source>
        <dbReference type="ARBA" id="ARBA00023128"/>
    </source>
</evidence>
<organism evidence="8 9">
    <name type="scientific">Curvularia clavata</name>
    <dbReference type="NCBI Taxonomy" id="95742"/>
    <lineage>
        <taxon>Eukaryota</taxon>
        <taxon>Fungi</taxon>
        <taxon>Dikarya</taxon>
        <taxon>Ascomycota</taxon>
        <taxon>Pezizomycotina</taxon>
        <taxon>Dothideomycetes</taxon>
        <taxon>Pleosporomycetidae</taxon>
        <taxon>Pleosporales</taxon>
        <taxon>Pleosporineae</taxon>
        <taxon>Pleosporaceae</taxon>
        <taxon>Curvularia</taxon>
    </lineage>
</organism>
<evidence type="ECO:0000259" key="7">
    <source>
        <dbReference type="SMART" id="SM00829"/>
    </source>
</evidence>
<evidence type="ECO:0000256" key="3">
    <source>
        <dbReference type="ARBA" id="ARBA00022946"/>
    </source>
</evidence>
<comment type="subcellular location">
    <subcellularLocation>
        <location evidence="1">Mitochondrion</location>
    </subcellularLocation>
</comment>
<dbReference type="PANTHER" id="PTHR11695">
    <property type="entry name" value="ALCOHOL DEHYDROGENASE RELATED"/>
    <property type="match status" value="1"/>
</dbReference>
<dbReference type="OrthoDB" id="201656at2759"/>
<dbReference type="InterPro" id="IPR011032">
    <property type="entry name" value="GroES-like_sf"/>
</dbReference>
<keyword evidence="3" id="KW-0809">Transit peptide</keyword>
<dbReference type="Pfam" id="PF08240">
    <property type="entry name" value="ADH_N"/>
    <property type="match status" value="1"/>
</dbReference>
<evidence type="ECO:0000256" key="2">
    <source>
        <dbReference type="ARBA" id="ARBA00010371"/>
    </source>
</evidence>
<dbReference type="Gene3D" id="3.90.180.10">
    <property type="entry name" value="Medium-chain alcohol dehydrogenases, catalytic domain"/>
    <property type="match status" value="1"/>
</dbReference>
<dbReference type="InterPro" id="IPR036291">
    <property type="entry name" value="NAD(P)-bd_dom_sf"/>
</dbReference>
<keyword evidence="5" id="KW-0496">Mitochondrion</keyword>
<dbReference type="EMBL" id="CP089274">
    <property type="protein sequence ID" value="USP73362.1"/>
    <property type="molecule type" value="Genomic_DNA"/>
</dbReference>
<evidence type="ECO:0000256" key="4">
    <source>
        <dbReference type="ARBA" id="ARBA00023002"/>
    </source>
</evidence>
<keyword evidence="9" id="KW-1185">Reference proteome</keyword>
<sequence>MPPTVPASLPESNTSLTFTQPSSPPHLTHTPIPTPSPKDILVKIHAAAINPVDIQIWGNPVVGWLAGSKEKGIGRDYSGIVVAVGEEVRKQGGWEVGDEVFGLCNRPQKTAEGTFTQYLCICPHTDPIAKKPRSLSHPEAAAIPLVALTAFACLDWLPEPSKSPNQDRPHVIVSGASGGVGIWCVQLAKKLYGCHVTAICSSRNADFVRDLGADEVIDYATQDVPQSLLSKRPQGNKFDLYVDCVGGTEMFEYWTQLLHRNAAYVTIVGDKTERTAMGGPLTYFTYPKQVMRHVWGWLFGPRYANVMLYQKNGYLEQVAELAEQREVSVVVQDVVKGILDEKLYQGAWEKVKREMVGGRVRGKVVVEISE</sequence>
<dbReference type="InterPro" id="IPR013149">
    <property type="entry name" value="ADH-like_C"/>
</dbReference>
<accession>A0A9Q8YZV4</accession>
<dbReference type="Proteomes" id="UP001056012">
    <property type="component" value="Chromosome 1"/>
</dbReference>
<evidence type="ECO:0000313" key="9">
    <source>
        <dbReference type="Proteomes" id="UP001056012"/>
    </source>
</evidence>
<dbReference type="CDD" id="cd08267">
    <property type="entry name" value="MDR1"/>
    <property type="match status" value="1"/>
</dbReference>
<feature type="compositionally biased region" description="Polar residues" evidence="6">
    <location>
        <begin position="10"/>
        <end position="20"/>
    </location>
</feature>
<name>A0A9Q8YZV4_CURCL</name>
<dbReference type="VEuPathDB" id="FungiDB:yc1106_00636"/>
<comment type="similarity">
    <text evidence="2">Belongs to the zinc-containing alcohol dehydrogenase family. Quinone oxidoreductase subfamily.</text>
</comment>
<dbReference type="AlphaFoldDB" id="A0A9Q8YZV4"/>
<dbReference type="InterPro" id="IPR020843">
    <property type="entry name" value="ER"/>
</dbReference>
<dbReference type="InterPro" id="IPR013154">
    <property type="entry name" value="ADH-like_N"/>
</dbReference>
<dbReference type="Gene3D" id="3.40.50.720">
    <property type="entry name" value="NAD(P)-binding Rossmann-like Domain"/>
    <property type="match status" value="1"/>
</dbReference>
<dbReference type="Pfam" id="PF00107">
    <property type="entry name" value="ADH_zinc_N"/>
    <property type="match status" value="1"/>
</dbReference>
<gene>
    <name evidence="8" type="ORF">yc1106_00636</name>
</gene>
<dbReference type="SMART" id="SM00829">
    <property type="entry name" value="PKS_ER"/>
    <property type="match status" value="1"/>
</dbReference>
<dbReference type="SUPFAM" id="SSF51735">
    <property type="entry name" value="NAD(P)-binding Rossmann-fold domains"/>
    <property type="match status" value="1"/>
</dbReference>
<evidence type="ECO:0000256" key="1">
    <source>
        <dbReference type="ARBA" id="ARBA00004173"/>
    </source>
</evidence>
<dbReference type="PANTHER" id="PTHR11695:SF647">
    <property type="entry name" value="ENOYL REDUCTASE (ER) DOMAIN-CONTAINING PROTEIN"/>
    <property type="match status" value="1"/>
</dbReference>
<evidence type="ECO:0000256" key="6">
    <source>
        <dbReference type="SAM" id="MobiDB-lite"/>
    </source>
</evidence>
<feature type="domain" description="Enoyl reductase (ER)" evidence="7">
    <location>
        <begin position="22"/>
        <end position="366"/>
    </location>
</feature>
<dbReference type="GO" id="GO:0005739">
    <property type="term" value="C:mitochondrion"/>
    <property type="evidence" value="ECO:0007669"/>
    <property type="project" value="UniProtKB-SubCell"/>
</dbReference>
<protein>
    <recommendedName>
        <fullName evidence="7">Enoyl reductase (ER) domain-containing protein</fullName>
    </recommendedName>
</protein>
<reference evidence="8" key="1">
    <citation type="submission" date="2021-12" db="EMBL/GenBank/DDBJ databases">
        <title>Curvularia clavata genome.</title>
        <authorList>
            <person name="Cao Y."/>
        </authorList>
    </citation>
    <scope>NUCLEOTIDE SEQUENCE</scope>
    <source>
        <strain evidence="8">Yc1106</strain>
    </source>
</reference>